<sequence length="97" mass="11106">MIDSKTKETIRKIIFRFLDPKKDNVFIFGSRAFGGARKFSDIDIGVESKRKIDLKILSGIKDAFEESDIPYNVDIVDFAQTSKQFKKLAMSEVIKLN</sequence>
<name>A0A1F7I970_9BACT</name>
<organism evidence="2 3">
    <name type="scientific">Candidatus Roizmanbacteria bacterium RIFCSPLOWO2_01_FULL_37_12</name>
    <dbReference type="NCBI Taxonomy" id="1802056"/>
    <lineage>
        <taxon>Bacteria</taxon>
        <taxon>Candidatus Roizmaniibacteriota</taxon>
    </lineage>
</organism>
<comment type="caution">
    <text evidence="2">The sequence shown here is derived from an EMBL/GenBank/DDBJ whole genome shotgun (WGS) entry which is preliminary data.</text>
</comment>
<dbReference type="InterPro" id="IPR043519">
    <property type="entry name" value="NT_sf"/>
</dbReference>
<evidence type="ECO:0000313" key="3">
    <source>
        <dbReference type="Proteomes" id="UP000177698"/>
    </source>
</evidence>
<dbReference type="InterPro" id="IPR041633">
    <property type="entry name" value="Polbeta"/>
</dbReference>
<proteinExistence type="predicted"/>
<dbReference type="CDD" id="cd05403">
    <property type="entry name" value="NT_KNTase_like"/>
    <property type="match status" value="1"/>
</dbReference>
<accession>A0A1F7I970</accession>
<evidence type="ECO:0000259" key="1">
    <source>
        <dbReference type="Pfam" id="PF18765"/>
    </source>
</evidence>
<reference evidence="2 3" key="1">
    <citation type="journal article" date="2016" name="Nat. Commun.">
        <title>Thousands of microbial genomes shed light on interconnected biogeochemical processes in an aquifer system.</title>
        <authorList>
            <person name="Anantharaman K."/>
            <person name="Brown C.T."/>
            <person name="Hug L.A."/>
            <person name="Sharon I."/>
            <person name="Castelle C.J."/>
            <person name="Probst A.J."/>
            <person name="Thomas B.C."/>
            <person name="Singh A."/>
            <person name="Wilkins M.J."/>
            <person name="Karaoz U."/>
            <person name="Brodie E.L."/>
            <person name="Williams K.H."/>
            <person name="Hubbard S.S."/>
            <person name="Banfield J.F."/>
        </authorList>
    </citation>
    <scope>NUCLEOTIDE SEQUENCE [LARGE SCALE GENOMIC DNA]</scope>
</reference>
<dbReference type="Proteomes" id="UP000177698">
    <property type="component" value="Unassembled WGS sequence"/>
</dbReference>
<gene>
    <name evidence="2" type="ORF">A2954_06695</name>
</gene>
<dbReference type="SUPFAM" id="SSF81301">
    <property type="entry name" value="Nucleotidyltransferase"/>
    <property type="match status" value="1"/>
</dbReference>
<dbReference type="STRING" id="1802056.A2954_06695"/>
<feature type="domain" description="Polymerase beta nucleotidyltransferase" evidence="1">
    <location>
        <begin position="23"/>
        <end position="91"/>
    </location>
</feature>
<dbReference type="EMBL" id="MGAG01000034">
    <property type="protein sequence ID" value="OGK39918.1"/>
    <property type="molecule type" value="Genomic_DNA"/>
</dbReference>
<dbReference type="Pfam" id="PF18765">
    <property type="entry name" value="Polbeta"/>
    <property type="match status" value="1"/>
</dbReference>
<protein>
    <recommendedName>
        <fullName evidence="1">Polymerase beta nucleotidyltransferase domain-containing protein</fullName>
    </recommendedName>
</protein>
<dbReference type="AlphaFoldDB" id="A0A1F7I970"/>
<evidence type="ECO:0000313" key="2">
    <source>
        <dbReference type="EMBL" id="OGK39918.1"/>
    </source>
</evidence>
<dbReference type="Gene3D" id="3.30.460.10">
    <property type="entry name" value="Beta Polymerase, domain 2"/>
    <property type="match status" value="1"/>
</dbReference>